<evidence type="ECO:0000313" key="4">
    <source>
        <dbReference type="Proteomes" id="UP001164187"/>
    </source>
</evidence>
<dbReference type="Gene3D" id="3.30.428.10">
    <property type="entry name" value="HIT-like"/>
    <property type="match status" value="2"/>
</dbReference>
<organism evidence="3 4">
    <name type="scientific">Peptostreptococcus equinus</name>
    <dbReference type="NCBI Taxonomy" id="3003601"/>
    <lineage>
        <taxon>Bacteria</taxon>
        <taxon>Bacillati</taxon>
        <taxon>Bacillota</taxon>
        <taxon>Clostridia</taxon>
        <taxon>Peptostreptococcales</taxon>
        <taxon>Peptostreptococcaceae</taxon>
        <taxon>Peptostreptococcus</taxon>
    </lineage>
</organism>
<evidence type="ECO:0000256" key="1">
    <source>
        <dbReference type="SAM" id="MobiDB-lite"/>
    </source>
</evidence>
<proteinExistence type="predicted"/>
<keyword evidence="4" id="KW-1185">Reference proteome</keyword>
<dbReference type="InterPro" id="IPR032576">
    <property type="entry name" value="DUF4921"/>
</dbReference>
<evidence type="ECO:0000313" key="3">
    <source>
        <dbReference type="EMBL" id="WAW15659.1"/>
    </source>
</evidence>
<dbReference type="PANTHER" id="PTHR42763:SF2">
    <property type="entry name" value="ADP-GLUCOSE PHOSPHORYLASE"/>
    <property type="match status" value="1"/>
</dbReference>
<dbReference type="InterPro" id="IPR036265">
    <property type="entry name" value="HIT-like_sf"/>
</dbReference>
<feature type="region of interest" description="Disordered" evidence="1">
    <location>
        <begin position="15"/>
        <end position="36"/>
    </location>
</feature>
<dbReference type="Pfam" id="PF16268">
    <property type="entry name" value="DUF4921"/>
    <property type="match status" value="1"/>
</dbReference>
<protein>
    <submittedName>
        <fullName evidence="3">DUF4931 domain-containing protein</fullName>
    </submittedName>
</protein>
<name>A0ABY7JT55_9FIRM</name>
<dbReference type="RefSeq" id="WP_269312336.1">
    <property type="nucleotide sequence ID" value="NZ_CP114052.1"/>
</dbReference>
<dbReference type="Proteomes" id="UP001164187">
    <property type="component" value="Chromosome"/>
</dbReference>
<sequence length="321" mass="38103">MKDIRRDTITGGLVIYSSSRKHRPHDKDKEKKIKEEKEDSLFKGIYDKDCPFCMGNEGQNNEKDRIESKGEWHLRSVDNKFPIIDNTQKNLYGVHEVIIESPYHDANYYNMRKCDFKNIIYMYIKRYKDLSKEKGIKYVNIFKNSGSSAGASLDHTHSQIISFNIIPSEVQKELNVAIKHYDNTGENLYDSIIFSEVSYEHRLVYNGKYFLMYIPFASRYSGETRIIPKNDVRFEDWKEEQIEELSYIYDKFFEKWEESQGKIPFNVIVHTNPVNDESLEYYRTHIHIIPRKFNFGGFELSTDLYVCSIDPEDLAYELRFK</sequence>
<feature type="compositionally biased region" description="Basic and acidic residues" evidence="1">
    <location>
        <begin position="25"/>
        <end position="36"/>
    </location>
</feature>
<reference evidence="3" key="1">
    <citation type="submission" date="2022-12" db="EMBL/GenBank/DDBJ databases">
        <title>Peptostreptococcus.</title>
        <authorList>
            <person name="Lee S.H."/>
        </authorList>
    </citation>
    <scope>NUCLEOTIDE SEQUENCE</scope>
    <source>
        <strain evidence="3">CBA3647</strain>
    </source>
</reference>
<dbReference type="InterPro" id="IPR001937">
    <property type="entry name" value="GalP_UDPtransf1"/>
</dbReference>
<feature type="domain" description="DUF4921" evidence="2">
    <location>
        <begin position="115"/>
        <end position="315"/>
    </location>
</feature>
<dbReference type="PIRSF" id="PIRSF000808">
    <property type="entry name" value="GalT"/>
    <property type="match status" value="1"/>
</dbReference>
<dbReference type="PANTHER" id="PTHR42763">
    <property type="entry name" value="ADP-GLUCOSE PHOSPHORYLASE"/>
    <property type="match status" value="1"/>
</dbReference>
<accession>A0ABY7JT55</accession>
<gene>
    <name evidence="3" type="ORF">O0R46_04215</name>
</gene>
<dbReference type="SUPFAM" id="SSF54197">
    <property type="entry name" value="HIT-like"/>
    <property type="match status" value="2"/>
</dbReference>
<evidence type="ECO:0000259" key="2">
    <source>
        <dbReference type="Pfam" id="PF16268"/>
    </source>
</evidence>
<dbReference type="EMBL" id="CP114052">
    <property type="protein sequence ID" value="WAW15659.1"/>
    <property type="molecule type" value="Genomic_DNA"/>
</dbReference>
<dbReference type="InterPro" id="IPR053177">
    <property type="entry name" value="ADP-glucose_phosphorylase"/>
</dbReference>